<dbReference type="Pfam" id="PF01784">
    <property type="entry name" value="DUF34_NIF3"/>
    <property type="match status" value="1"/>
</dbReference>
<evidence type="ECO:0000313" key="8">
    <source>
        <dbReference type="Proteomes" id="UP000324233"/>
    </source>
</evidence>
<feature type="binding site" evidence="6">
    <location>
        <position position="66"/>
    </location>
    <ligand>
        <name>a divalent metal cation</name>
        <dbReference type="ChEBI" id="CHEBI:60240"/>
        <label>1</label>
    </ligand>
</feature>
<dbReference type="NCBIfam" id="TIGR00486">
    <property type="entry name" value="YbgI_SA1388"/>
    <property type="match status" value="1"/>
</dbReference>
<dbReference type="GO" id="GO:0016787">
    <property type="term" value="F:hydrolase activity"/>
    <property type="evidence" value="ECO:0007669"/>
    <property type="project" value="UniProtKB-KW"/>
</dbReference>
<dbReference type="Proteomes" id="UP000324233">
    <property type="component" value="Chromosome"/>
</dbReference>
<evidence type="ECO:0000313" key="7">
    <source>
        <dbReference type="EMBL" id="QEH32629.1"/>
    </source>
</evidence>
<evidence type="ECO:0000256" key="4">
    <source>
        <dbReference type="ARBA" id="ARBA00022723"/>
    </source>
</evidence>
<gene>
    <name evidence="7" type="ORF">OJF2_11080</name>
</gene>
<dbReference type="Gene3D" id="3.40.1390.30">
    <property type="entry name" value="NIF3 (NGG1p interacting factor 3)-like"/>
    <property type="match status" value="2"/>
</dbReference>
<dbReference type="InterPro" id="IPR002678">
    <property type="entry name" value="DUF34/NIF3"/>
</dbReference>
<comment type="subunit">
    <text evidence="2">Homohexamer.</text>
</comment>
<dbReference type="InterPro" id="IPR036069">
    <property type="entry name" value="DUF34/NIF3_sf"/>
</dbReference>
<feature type="binding site" evidence="6">
    <location>
        <position position="334"/>
    </location>
    <ligand>
        <name>a divalent metal cation</name>
        <dbReference type="ChEBI" id="CHEBI:60240"/>
        <label>1</label>
    </ligand>
</feature>
<dbReference type="AlphaFoldDB" id="A0A5B9VWZ3"/>
<sequence>MKTVSEVAAWLEGFAPSRLAESWDNVGLLMGDPDGPAGRVMTCLTVTDETAGEAVEERADLVVSHHPVLFRGEKRIRADLPGTSPVWKLAKAGIAVASPHTAFDSTAGGINDGLCRRFGLVEVAPIRPAAGPATFKVVAFTPASDRDAVLAAAFAAGAGRIGAYEECSFAIPGQGTFFGTEGTDPAVGRKGRRETVEELRLEMICPGARLAATLAAIRSHHSYEEPAIDVYPLHDERPHGGSGRIGRLEEVRGLEDFAAAVSRALGHIPVHVAGDPAKLVRRVAVACGAADEFLGDAARAGADVLVTGEARFHRAIEAEALGMGLILAGHYGTERPAVEDLAVQLALAFPELIVWPSRRERDPLRLVQTR</sequence>
<accession>A0A5B9VWZ3</accession>
<evidence type="ECO:0000256" key="5">
    <source>
        <dbReference type="PIRNR" id="PIRNR037489"/>
    </source>
</evidence>
<feature type="binding site" evidence="6">
    <location>
        <position position="104"/>
    </location>
    <ligand>
        <name>a divalent metal cation</name>
        <dbReference type="ChEBI" id="CHEBI:60240"/>
        <label>1</label>
    </ligand>
</feature>
<evidence type="ECO:0000256" key="6">
    <source>
        <dbReference type="PIRSR" id="PIRSR602678-1"/>
    </source>
</evidence>
<dbReference type="SUPFAM" id="SSF102705">
    <property type="entry name" value="NIF3 (NGG1p interacting factor 3)-like"/>
    <property type="match status" value="1"/>
</dbReference>
<dbReference type="FunFam" id="3.40.1390.30:FF:000001">
    <property type="entry name" value="GTP cyclohydrolase 1 type 2"/>
    <property type="match status" value="1"/>
</dbReference>
<dbReference type="InterPro" id="IPR017221">
    <property type="entry name" value="DUF34/NIF3_bac"/>
</dbReference>
<dbReference type="PANTHER" id="PTHR13799">
    <property type="entry name" value="NGG1 INTERACTING FACTOR 3"/>
    <property type="match status" value="1"/>
</dbReference>
<dbReference type="PIRSF" id="PIRSF037489">
    <property type="entry name" value="UCP037489_NIF3_YqfO"/>
    <property type="match status" value="1"/>
</dbReference>
<keyword evidence="4 5" id="KW-0479">Metal-binding</keyword>
<feature type="binding site" evidence="6">
    <location>
        <position position="65"/>
    </location>
    <ligand>
        <name>a divalent metal cation</name>
        <dbReference type="ChEBI" id="CHEBI:60240"/>
        <label>1</label>
    </ligand>
</feature>
<evidence type="ECO:0000256" key="1">
    <source>
        <dbReference type="ARBA" id="ARBA00006964"/>
    </source>
</evidence>
<proteinExistence type="inferred from homology"/>
<dbReference type="GO" id="GO:0046872">
    <property type="term" value="F:metal ion binding"/>
    <property type="evidence" value="ECO:0007669"/>
    <property type="project" value="UniProtKB-UniRule"/>
</dbReference>
<dbReference type="PANTHER" id="PTHR13799:SF14">
    <property type="entry name" value="GTP CYCLOHYDROLASE 1 TYPE 2 HOMOLOG"/>
    <property type="match status" value="1"/>
</dbReference>
<dbReference type="EMBL" id="CP042997">
    <property type="protein sequence ID" value="QEH32629.1"/>
    <property type="molecule type" value="Genomic_DNA"/>
</dbReference>
<organism evidence="7 8">
    <name type="scientific">Aquisphaera giovannonii</name>
    <dbReference type="NCBI Taxonomy" id="406548"/>
    <lineage>
        <taxon>Bacteria</taxon>
        <taxon>Pseudomonadati</taxon>
        <taxon>Planctomycetota</taxon>
        <taxon>Planctomycetia</taxon>
        <taxon>Isosphaerales</taxon>
        <taxon>Isosphaeraceae</taxon>
        <taxon>Aquisphaera</taxon>
    </lineage>
</organism>
<keyword evidence="7" id="KW-0378">Hydrolase</keyword>
<dbReference type="KEGG" id="agv:OJF2_11080"/>
<comment type="similarity">
    <text evidence="1 5">Belongs to the GTP cyclohydrolase I type 2/NIF3 family.</text>
</comment>
<feature type="binding site" evidence="6">
    <location>
        <position position="330"/>
    </location>
    <ligand>
        <name>a divalent metal cation</name>
        <dbReference type="ChEBI" id="CHEBI:60240"/>
        <label>1</label>
    </ligand>
</feature>
<evidence type="ECO:0000256" key="3">
    <source>
        <dbReference type="ARBA" id="ARBA00022112"/>
    </source>
</evidence>
<dbReference type="RefSeq" id="WP_148591949.1">
    <property type="nucleotide sequence ID" value="NZ_CP042997.1"/>
</dbReference>
<dbReference type="OrthoDB" id="9792792at2"/>
<dbReference type="Gene3D" id="3.30.70.120">
    <property type="match status" value="1"/>
</dbReference>
<name>A0A5B9VWZ3_9BACT</name>
<keyword evidence="8" id="KW-1185">Reference proteome</keyword>
<dbReference type="InterPro" id="IPR015867">
    <property type="entry name" value="N-reg_PII/ATP_PRibTrfase_C"/>
</dbReference>
<evidence type="ECO:0000256" key="2">
    <source>
        <dbReference type="ARBA" id="ARBA00011643"/>
    </source>
</evidence>
<reference evidence="7 8" key="1">
    <citation type="submission" date="2019-08" db="EMBL/GenBank/DDBJ databases">
        <title>Deep-cultivation of Planctomycetes and their phenomic and genomic characterization uncovers novel biology.</title>
        <authorList>
            <person name="Wiegand S."/>
            <person name="Jogler M."/>
            <person name="Boedeker C."/>
            <person name="Pinto D."/>
            <person name="Vollmers J."/>
            <person name="Rivas-Marin E."/>
            <person name="Kohn T."/>
            <person name="Peeters S.H."/>
            <person name="Heuer A."/>
            <person name="Rast P."/>
            <person name="Oberbeckmann S."/>
            <person name="Bunk B."/>
            <person name="Jeske O."/>
            <person name="Meyerdierks A."/>
            <person name="Storesund J.E."/>
            <person name="Kallscheuer N."/>
            <person name="Luecker S."/>
            <person name="Lage O.M."/>
            <person name="Pohl T."/>
            <person name="Merkel B.J."/>
            <person name="Hornburger P."/>
            <person name="Mueller R.-W."/>
            <person name="Bruemmer F."/>
            <person name="Labrenz M."/>
            <person name="Spormann A.M."/>
            <person name="Op den Camp H."/>
            <person name="Overmann J."/>
            <person name="Amann R."/>
            <person name="Jetten M.S.M."/>
            <person name="Mascher T."/>
            <person name="Medema M.H."/>
            <person name="Devos D.P."/>
            <person name="Kaster A.-K."/>
            <person name="Ovreas L."/>
            <person name="Rohde M."/>
            <person name="Galperin M.Y."/>
            <person name="Jogler C."/>
        </authorList>
    </citation>
    <scope>NUCLEOTIDE SEQUENCE [LARGE SCALE GENOMIC DNA]</scope>
    <source>
        <strain evidence="7 8">OJF2</strain>
    </source>
</reference>
<dbReference type="GO" id="GO:0005737">
    <property type="term" value="C:cytoplasm"/>
    <property type="evidence" value="ECO:0007669"/>
    <property type="project" value="TreeGrafter"/>
</dbReference>
<protein>
    <recommendedName>
        <fullName evidence="3 5">GTP cyclohydrolase 1 type 2 homolog</fullName>
    </recommendedName>
</protein>